<keyword evidence="1 8" id="KW-0004">4Fe-4S</keyword>
<dbReference type="PROSITE" id="PS51918">
    <property type="entry name" value="RADICAL_SAM"/>
    <property type="match status" value="1"/>
</dbReference>
<dbReference type="GO" id="GO:0009975">
    <property type="term" value="F:cyclase activity"/>
    <property type="evidence" value="ECO:0007669"/>
    <property type="project" value="UniProtKB-UniRule"/>
</dbReference>
<dbReference type="SFLD" id="SFLDG01067">
    <property type="entry name" value="SPASM/twitch_domain_containing"/>
    <property type="match status" value="1"/>
</dbReference>
<accession>A0A7V8NQ75</accession>
<dbReference type="GO" id="GO:0018189">
    <property type="term" value="P:pyrroloquinoline quinone biosynthetic process"/>
    <property type="evidence" value="ECO:0007669"/>
    <property type="project" value="UniProtKB-UniRule"/>
</dbReference>
<name>A0A7V8NQ75_9BACT</name>
<dbReference type="SFLD" id="SFLDG01386">
    <property type="entry name" value="main_SPASM_domain-containing"/>
    <property type="match status" value="1"/>
</dbReference>
<dbReference type="SFLD" id="SFLDF00280">
    <property type="entry name" value="coenzyme_PQQ_synthesis_protein"/>
    <property type="match status" value="1"/>
</dbReference>
<dbReference type="InterPro" id="IPR034391">
    <property type="entry name" value="AdoMet-like_SPASM_containing"/>
</dbReference>
<dbReference type="InterPro" id="IPR013785">
    <property type="entry name" value="Aldolase_TIM"/>
</dbReference>
<dbReference type="PANTHER" id="PTHR11228:SF7">
    <property type="entry name" value="PQQA PEPTIDE CYCLASE"/>
    <property type="match status" value="1"/>
</dbReference>
<gene>
    <name evidence="8 10" type="primary">pqqE</name>
    <name evidence="10" type="ORF">HRJ53_09915</name>
</gene>
<feature type="domain" description="Radical SAM core" evidence="9">
    <location>
        <begin position="5"/>
        <end position="220"/>
    </location>
</feature>
<dbReference type="HAMAP" id="MF_00660">
    <property type="entry name" value="PqqE"/>
    <property type="match status" value="1"/>
</dbReference>
<keyword evidence="3 8" id="KW-0479">Metal-binding</keyword>
<dbReference type="InterPro" id="IPR006638">
    <property type="entry name" value="Elp3/MiaA/NifB-like_rSAM"/>
</dbReference>
<keyword evidence="5 8" id="KW-0560">Oxidoreductase</keyword>
<evidence type="ECO:0000256" key="1">
    <source>
        <dbReference type="ARBA" id="ARBA00022485"/>
    </source>
</evidence>
<dbReference type="InterPro" id="IPR011843">
    <property type="entry name" value="PQQ_synth_PqqE_bac"/>
</dbReference>
<evidence type="ECO:0000256" key="3">
    <source>
        <dbReference type="ARBA" id="ARBA00022723"/>
    </source>
</evidence>
<dbReference type="EC" id="1.21.98.4" evidence="8"/>
<dbReference type="SUPFAM" id="SSF102114">
    <property type="entry name" value="Radical SAM enzymes"/>
    <property type="match status" value="1"/>
</dbReference>
<comment type="subunit">
    <text evidence="8">Interacts with PqqD. The interaction is necessary for activity of PqqE.</text>
</comment>
<dbReference type="NCBIfam" id="TIGR02109">
    <property type="entry name" value="PQQ_syn_pqqE"/>
    <property type="match status" value="1"/>
</dbReference>
<comment type="cofactor">
    <cofactor evidence="8">
        <name>[4Fe-4S] cluster</name>
        <dbReference type="ChEBI" id="CHEBI:49883"/>
    </cofactor>
    <text evidence="8">Binds 1 [4Fe-4S] cluster. The cluster is coordinated with 3 cysteines and an exchangeable S-adenosyl-L-methionine.</text>
</comment>
<dbReference type="NCBIfam" id="TIGR04085">
    <property type="entry name" value="rSAM_more_4Fe4S"/>
    <property type="match status" value="1"/>
</dbReference>
<dbReference type="CDD" id="cd01335">
    <property type="entry name" value="Radical_SAM"/>
    <property type="match status" value="1"/>
</dbReference>
<dbReference type="PIRSF" id="PIRSF037420">
    <property type="entry name" value="PQQ_syn_pqqE"/>
    <property type="match status" value="1"/>
</dbReference>
<dbReference type="SFLD" id="SFLDG01387">
    <property type="entry name" value="BtrN-like_SPASM_domain_contain"/>
    <property type="match status" value="1"/>
</dbReference>
<keyword evidence="6 8" id="KW-0408">Iron</keyword>
<dbReference type="AlphaFoldDB" id="A0A7V8NQ75"/>
<evidence type="ECO:0000256" key="6">
    <source>
        <dbReference type="ARBA" id="ARBA00023004"/>
    </source>
</evidence>
<proteinExistence type="inferred from homology"/>
<dbReference type="InterPro" id="IPR050377">
    <property type="entry name" value="Radical_SAM_PqqE_MftC-like"/>
</dbReference>
<dbReference type="GO" id="GO:1904047">
    <property type="term" value="F:S-adenosyl-L-methionine binding"/>
    <property type="evidence" value="ECO:0007669"/>
    <property type="project" value="UniProtKB-UniRule"/>
</dbReference>
<evidence type="ECO:0000313" key="10">
    <source>
        <dbReference type="EMBL" id="MBA0085302.1"/>
    </source>
</evidence>
<comment type="function">
    <text evidence="8">Catalyzes the cross-linking of a glutamate residue and a tyrosine residue in the PqqA protein as part of the biosynthesis of pyrroloquinoline quinone (PQQ).</text>
</comment>
<dbReference type="SFLD" id="SFLDS00029">
    <property type="entry name" value="Radical_SAM"/>
    <property type="match status" value="1"/>
</dbReference>
<dbReference type="GO" id="GO:0005506">
    <property type="term" value="F:iron ion binding"/>
    <property type="evidence" value="ECO:0007669"/>
    <property type="project" value="UniProtKB-UniRule"/>
</dbReference>
<dbReference type="InterPro" id="IPR007197">
    <property type="entry name" value="rSAM"/>
</dbReference>
<dbReference type="InterPro" id="IPR023885">
    <property type="entry name" value="4Fe4S-binding_SPASM_dom"/>
</dbReference>
<reference evidence="10" key="1">
    <citation type="submission" date="2020-06" db="EMBL/GenBank/DDBJ databases">
        <title>Legume-microbial interactions unlock mineral nutrients during tropical forest succession.</title>
        <authorList>
            <person name="Epihov D.Z."/>
        </authorList>
    </citation>
    <scope>NUCLEOTIDE SEQUENCE [LARGE SCALE GENOMIC DNA]</scope>
    <source>
        <strain evidence="10">Pan2503</strain>
    </source>
</reference>
<dbReference type="Pfam" id="PF13186">
    <property type="entry name" value="SPASM"/>
    <property type="match status" value="1"/>
</dbReference>
<dbReference type="InterPro" id="IPR017200">
    <property type="entry name" value="PqqE-like"/>
</dbReference>
<evidence type="ECO:0000259" key="9">
    <source>
        <dbReference type="PROSITE" id="PS51918"/>
    </source>
</evidence>
<dbReference type="SMART" id="SM00729">
    <property type="entry name" value="Elp3"/>
    <property type="match status" value="1"/>
</dbReference>
<feature type="binding site" evidence="8">
    <location>
        <position position="26"/>
    </location>
    <ligand>
        <name>[4Fe-4S] cluster</name>
        <dbReference type="ChEBI" id="CHEBI:49883"/>
        <note>4Fe-4S-S-AdoMet</note>
    </ligand>
</feature>
<keyword evidence="11" id="KW-1185">Reference proteome</keyword>
<comment type="similarity">
    <text evidence="8">Belongs to the radical SAM superfamily. PqqE family.</text>
</comment>
<evidence type="ECO:0000256" key="7">
    <source>
        <dbReference type="ARBA" id="ARBA00023014"/>
    </source>
</evidence>
<dbReference type="PANTHER" id="PTHR11228">
    <property type="entry name" value="RADICAL SAM DOMAIN PROTEIN"/>
    <property type="match status" value="1"/>
</dbReference>
<evidence type="ECO:0000256" key="4">
    <source>
        <dbReference type="ARBA" id="ARBA00022905"/>
    </source>
</evidence>
<dbReference type="GO" id="GO:0016491">
    <property type="term" value="F:oxidoreductase activity"/>
    <property type="evidence" value="ECO:0007669"/>
    <property type="project" value="UniProtKB-KW"/>
</dbReference>
<evidence type="ECO:0000256" key="2">
    <source>
        <dbReference type="ARBA" id="ARBA00022691"/>
    </source>
</evidence>
<comment type="caution">
    <text evidence="10">The sequence shown here is derived from an EMBL/GenBank/DDBJ whole genome shotgun (WGS) entry which is preliminary data.</text>
</comment>
<dbReference type="Pfam" id="PF04055">
    <property type="entry name" value="Radical_SAM"/>
    <property type="match status" value="1"/>
</dbReference>
<keyword evidence="2 8" id="KW-0949">S-adenosyl-L-methionine</keyword>
<evidence type="ECO:0000256" key="5">
    <source>
        <dbReference type="ARBA" id="ARBA00023002"/>
    </source>
</evidence>
<dbReference type="InterPro" id="IPR058240">
    <property type="entry name" value="rSAM_sf"/>
</dbReference>
<dbReference type="Proteomes" id="UP000567293">
    <property type="component" value="Unassembled WGS sequence"/>
</dbReference>
<sequence length="376" mass="42082">MPTTAPSPLALVAELTHRCPLHCVYCSNPLELESRASELSTETWSRVFKEAAEAGALQADLTGGEPLARPDIVELVRHARAVGLYVSLITSGLALDEGKLDLLVDAGLDHFQLSFQGAREETANEISGTKSHQHKLRVLEWIKRYRIGLTLNFVIHRRNIDELDEMLAMVESSRPGSVEFASVQYYGWAFVNRENLLPTRQQLDHCVERLNRAEEELRGKTRVVFVVPDYYAKYPKPCVGGWGRKLMLITPSGDALPCHAAPVIPGLKFENVKNRSLREIWERSEAFEKFRGEHWMQEPCKSCDRRTQDFGGCRCQAMLLAADPAATDPVCSLAPERPKIDAILAKTNQPQRAGSGAAPPANLLRNPHWLYRPNPV</sequence>
<dbReference type="EMBL" id="JACDQQ010000955">
    <property type="protein sequence ID" value="MBA0085302.1"/>
    <property type="molecule type" value="Genomic_DNA"/>
</dbReference>
<organism evidence="10 11">
    <name type="scientific">Candidatus Acidiferrum panamense</name>
    <dbReference type="NCBI Taxonomy" id="2741543"/>
    <lineage>
        <taxon>Bacteria</taxon>
        <taxon>Pseudomonadati</taxon>
        <taxon>Acidobacteriota</taxon>
        <taxon>Terriglobia</taxon>
        <taxon>Candidatus Acidiferrales</taxon>
        <taxon>Candidatus Acidiferrum</taxon>
    </lineage>
</organism>
<protein>
    <recommendedName>
        <fullName evidence="8">PqqA peptide cyclase</fullName>
        <ecNumber evidence="8">1.21.98.4</ecNumber>
    </recommendedName>
    <alternativeName>
        <fullName evidence="8">Coenzyme PQQ synthesis protein E</fullName>
    </alternativeName>
</protein>
<dbReference type="Gene3D" id="3.20.20.70">
    <property type="entry name" value="Aldolase class I"/>
    <property type="match status" value="1"/>
</dbReference>
<dbReference type="GO" id="GO:0051539">
    <property type="term" value="F:4 iron, 4 sulfur cluster binding"/>
    <property type="evidence" value="ECO:0007669"/>
    <property type="project" value="UniProtKB-KW"/>
</dbReference>
<evidence type="ECO:0000256" key="8">
    <source>
        <dbReference type="HAMAP-Rule" id="MF_00660"/>
    </source>
</evidence>
<comment type="pathway">
    <text evidence="8">Cofactor biosynthesis; pyrroloquinoline quinone biosynthesis.</text>
</comment>
<keyword evidence="4 8" id="KW-0884">PQQ biosynthesis</keyword>
<keyword evidence="7 8" id="KW-0411">Iron-sulfur</keyword>
<dbReference type="UniPathway" id="UPA00539"/>
<comment type="catalytic activity">
    <reaction evidence="8">
        <text>[PQQ precursor protein] + S-adenosyl-L-methionine = E-Y cross-linked-[PQQ precursor protein] + 5'-deoxyadenosine + L-methionine + H(+)</text>
        <dbReference type="Rhea" id="RHEA:56836"/>
        <dbReference type="Rhea" id="RHEA-COMP:14800"/>
        <dbReference type="Rhea" id="RHEA-COMP:14801"/>
        <dbReference type="ChEBI" id="CHEBI:15378"/>
        <dbReference type="ChEBI" id="CHEBI:17319"/>
        <dbReference type="ChEBI" id="CHEBI:57844"/>
        <dbReference type="ChEBI" id="CHEBI:59789"/>
        <dbReference type="ChEBI" id="CHEBI:141026"/>
        <dbReference type="ChEBI" id="CHEBI:141027"/>
        <dbReference type="EC" id="1.21.98.4"/>
    </reaction>
</comment>
<evidence type="ECO:0000313" key="11">
    <source>
        <dbReference type="Proteomes" id="UP000567293"/>
    </source>
</evidence>
<feature type="binding site" evidence="8">
    <location>
        <position position="19"/>
    </location>
    <ligand>
        <name>[4Fe-4S] cluster</name>
        <dbReference type="ChEBI" id="CHEBI:49883"/>
        <note>4Fe-4S-S-AdoMet</note>
    </ligand>
</feature>
<feature type="binding site" evidence="8">
    <location>
        <position position="23"/>
    </location>
    <ligand>
        <name>[4Fe-4S] cluster</name>
        <dbReference type="ChEBI" id="CHEBI:49883"/>
        <note>4Fe-4S-S-AdoMet</note>
    </ligand>
</feature>